<accession>A0A5C6UMX5</accession>
<protein>
    <submittedName>
        <fullName evidence="2">Uncharacterized protein</fullName>
    </submittedName>
</protein>
<proteinExistence type="predicted"/>
<evidence type="ECO:0000313" key="3">
    <source>
        <dbReference type="Proteomes" id="UP000321129"/>
    </source>
</evidence>
<dbReference type="Proteomes" id="UP000321129">
    <property type="component" value="Unassembled WGS sequence"/>
</dbReference>
<dbReference type="AlphaFoldDB" id="A0A5C6UMX5"/>
<reference evidence="2 3" key="1">
    <citation type="submission" date="2019-08" db="EMBL/GenBank/DDBJ databases">
        <title>Sphingorhabdus soil sp. nov., isolated from arctic soil.</title>
        <authorList>
            <person name="Liu Y."/>
        </authorList>
    </citation>
    <scope>NUCLEOTIDE SEQUENCE [LARGE SCALE GENOMIC DNA]</scope>
    <source>
        <strain evidence="2 3">D-2Q-5-6</strain>
    </source>
</reference>
<dbReference type="EMBL" id="VOPY01000001">
    <property type="protein sequence ID" value="TXC73880.1"/>
    <property type="molecule type" value="Genomic_DNA"/>
</dbReference>
<sequence>MATNSGDGHRTGSVAGRTQVRNPATGHYTKRNRDPGSPGNGAFMDTKSDTEPFKGVAREPDGRRS</sequence>
<dbReference type="OrthoDB" id="7067623at2"/>
<feature type="region of interest" description="Disordered" evidence="1">
    <location>
        <begin position="1"/>
        <end position="65"/>
    </location>
</feature>
<evidence type="ECO:0000313" key="2">
    <source>
        <dbReference type="EMBL" id="TXC73880.1"/>
    </source>
</evidence>
<name>A0A5C6UMX5_9SPHN</name>
<evidence type="ECO:0000256" key="1">
    <source>
        <dbReference type="SAM" id="MobiDB-lite"/>
    </source>
</evidence>
<comment type="caution">
    <text evidence="2">The sequence shown here is derived from an EMBL/GenBank/DDBJ whole genome shotgun (WGS) entry which is preliminary data.</text>
</comment>
<feature type="compositionally biased region" description="Basic and acidic residues" evidence="1">
    <location>
        <begin position="46"/>
        <end position="65"/>
    </location>
</feature>
<organism evidence="2 3">
    <name type="scientific">Flavisphingopyxis soli</name>
    <dbReference type="NCBI Taxonomy" id="2601267"/>
    <lineage>
        <taxon>Bacteria</taxon>
        <taxon>Pseudomonadati</taxon>
        <taxon>Pseudomonadota</taxon>
        <taxon>Alphaproteobacteria</taxon>
        <taxon>Sphingomonadales</taxon>
        <taxon>Sphingopyxidaceae</taxon>
        <taxon>Flavisphingopyxis</taxon>
    </lineage>
</organism>
<dbReference type="RefSeq" id="WP_147121717.1">
    <property type="nucleotide sequence ID" value="NZ_VOPY01000001.1"/>
</dbReference>
<gene>
    <name evidence="2" type="ORF">FSZ31_03915</name>
</gene>
<keyword evidence="3" id="KW-1185">Reference proteome</keyword>